<keyword evidence="1" id="KW-0472">Membrane</keyword>
<comment type="similarity">
    <text evidence="1">Belongs to the DP1 family.</text>
</comment>
<organism evidence="2 3">
    <name type="scientific">Caenorhabditis japonica</name>
    <dbReference type="NCBI Taxonomy" id="281687"/>
    <lineage>
        <taxon>Eukaryota</taxon>
        <taxon>Metazoa</taxon>
        <taxon>Ecdysozoa</taxon>
        <taxon>Nematoda</taxon>
        <taxon>Chromadorea</taxon>
        <taxon>Rhabditida</taxon>
        <taxon>Rhabditina</taxon>
        <taxon>Rhabditomorpha</taxon>
        <taxon>Rhabditoidea</taxon>
        <taxon>Rhabditidae</taxon>
        <taxon>Peloderinae</taxon>
        <taxon>Caenorhabditis</taxon>
    </lineage>
</organism>
<dbReference type="PANTHER" id="PTHR12300:SF104">
    <property type="entry name" value="RECEPTOR EXPRESSION-ENHANCING PROTEIN"/>
    <property type="match status" value="1"/>
</dbReference>
<dbReference type="EnsemblMetazoa" id="CJA02380.1">
    <property type="protein sequence ID" value="CJA02380.1"/>
    <property type="gene ID" value="WBGene00121584"/>
</dbReference>
<name>A0A8R1DHR4_CAEJA</name>
<reference evidence="2" key="2">
    <citation type="submission" date="2022-06" db="UniProtKB">
        <authorList>
            <consortium name="EnsemblMetazoa"/>
        </authorList>
    </citation>
    <scope>IDENTIFICATION</scope>
    <source>
        <strain evidence="2">DF5081</strain>
    </source>
</reference>
<dbReference type="InterPro" id="IPR004345">
    <property type="entry name" value="TB2_DP1_HVA22"/>
</dbReference>
<dbReference type="AlphaFoldDB" id="A0A8R1DHR4"/>
<dbReference type="OMA" id="HFWTIYG"/>
<accession>A0A8R1DHR4</accession>
<dbReference type="GO" id="GO:0016020">
    <property type="term" value="C:membrane"/>
    <property type="evidence" value="ECO:0007669"/>
    <property type="project" value="UniProtKB-SubCell"/>
</dbReference>
<dbReference type="Proteomes" id="UP000005237">
    <property type="component" value="Unassembled WGS sequence"/>
</dbReference>
<evidence type="ECO:0000256" key="1">
    <source>
        <dbReference type="RuleBase" id="RU362006"/>
    </source>
</evidence>
<feature type="transmembrane region" description="Helical" evidence="1">
    <location>
        <begin position="37"/>
        <end position="58"/>
    </location>
</feature>
<proteinExistence type="inferred from homology"/>
<keyword evidence="1" id="KW-0812">Transmembrane</keyword>
<feature type="transmembrane region" description="Helical" evidence="1">
    <location>
        <begin position="6"/>
        <end position="25"/>
    </location>
</feature>
<reference evidence="3" key="1">
    <citation type="submission" date="2010-08" db="EMBL/GenBank/DDBJ databases">
        <authorList>
            <consortium name="Caenorhabditis japonica Sequencing Consortium"/>
            <person name="Wilson R.K."/>
        </authorList>
    </citation>
    <scope>NUCLEOTIDE SEQUENCE [LARGE SCALE GENOMIC DNA]</scope>
    <source>
        <strain evidence="3">DF5081</strain>
    </source>
</reference>
<keyword evidence="3" id="KW-1185">Reference proteome</keyword>
<evidence type="ECO:0000313" key="3">
    <source>
        <dbReference type="Proteomes" id="UP000005237"/>
    </source>
</evidence>
<sequence length="233" mass="26421">MSFLARGLSNLIGLVVPILQAFKILKKPTNKKLTQSVHYWSVYGSFLIIDWFLTTFFITCFIPFYDFFVLVFTIGMAVPQLGVAPMLYTKFLAPALRKYERRIDRGSAIISNKAWENMPVMANMASSVLASACEALMAPPVLETTLEIDEIDISTEICRSERKSSKAAKIQAPVRCFEIQDDDDVEVFEPFPTTAVVKQEEPDSDENLDVVKEIRPIRRPVTRKYATRSQSVH</sequence>
<evidence type="ECO:0000313" key="2">
    <source>
        <dbReference type="EnsemblMetazoa" id="CJA02380.1"/>
    </source>
</evidence>
<feature type="transmembrane region" description="Helical" evidence="1">
    <location>
        <begin position="64"/>
        <end position="88"/>
    </location>
</feature>
<dbReference type="Pfam" id="PF03134">
    <property type="entry name" value="TB2_DP1_HVA22"/>
    <property type="match status" value="1"/>
</dbReference>
<dbReference type="PANTHER" id="PTHR12300">
    <property type="entry name" value="HVA22-LIKE PROTEINS"/>
    <property type="match status" value="1"/>
</dbReference>
<keyword evidence="1" id="KW-1133">Transmembrane helix</keyword>
<protein>
    <recommendedName>
        <fullName evidence="1">Receptor expression-enhancing protein</fullName>
    </recommendedName>
</protein>
<comment type="subcellular location">
    <subcellularLocation>
        <location evidence="1">Membrane</location>
        <topology evidence="1">Multi-pass membrane protein</topology>
    </subcellularLocation>
</comment>